<accession>A0A0S8G5L4</accession>
<proteinExistence type="predicted"/>
<dbReference type="Proteomes" id="UP000051096">
    <property type="component" value="Unassembled WGS sequence"/>
</dbReference>
<comment type="caution">
    <text evidence="2">The sequence shown here is derived from an EMBL/GenBank/DDBJ whole genome shotgun (WGS) entry which is preliminary data.</text>
</comment>
<organism evidence="2 3">
    <name type="scientific">candidate division WOR_3 bacterium SM23_60</name>
    <dbReference type="NCBI Taxonomy" id="1703780"/>
    <lineage>
        <taxon>Bacteria</taxon>
        <taxon>Bacteria division WOR-3</taxon>
    </lineage>
</organism>
<feature type="chain" id="PRO_5006646681" description="Bulb-type lectin domain-containing protein" evidence="1">
    <location>
        <begin position="26"/>
        <end position="246"/>
    </location>
</feature>
<dbReference type="PANTHER" id="PTHR42754">
    <property type="entry name" value="ENDOGLUCANASE"/>
    <property type="match status" value="1"/>
</dbReference>
<evidence type="ECO:0008006" key="4">
    <source>
        <dbReference type="Google" id="ProtNLM"/>
    </source>
</evidence>
<dbReference type="AlphaFoldDB" id="A0A0S8G5L4"/>
<dbReference type="InterPro" id="IPR011047">
    <property type="entry name" value="Quinoprotein_ADH-like_sf"/>
</dbReference>
<evidence type="ECO:0000313" key="2">
    <source>
        <dbReference type="EMBL" id="KPK67228.1"/>
    </source>
</evidence>
<dbReference type="SUPFAM" id="SSF50998">
    <property type="entry name" value="Quinoprotein alcohol dehydrogenase-like"/>
    <property type="match status" value="1"/>
</dbReference>
<protein>
    <recommendedName>
        <fullName evidence="4">Bulb-type lectin domain-containing protein</fullName>
    </recommendedName>
</protein>
<gene>
    <name evidence="2" type="ORF">AMJ87_13690</name>
</gene>
<sequence length="246" mass="27106">MNLPCKTFAVVIVFVLICTFIFAQAPDTIWTKRYGTDEHDEGYDIQPTTDGGYIIVGKTGFHGAPSGPYLYLIKIDGEKGDSLWAKIYGTDEKAAIGYAVQATSDSGYIVAGYKEFSASGNRDVYLLKTDSLGDTLWTKTYGSIYEDVCRSVIQTFDKGYLIAGYTYFYTGSHLYLIKTDSLGDTAWTKAYGELDQFASAVSVEQTQDGGYVIAGTTGPIEYAYRGWLLRTNAEGDTLWTKTYGNV</sequence>
<reference evidence="2 3" key="1">
    <citation type="journal article" date="2015" name="Microbiome">
        <title>Genomic resolution of linkages in carbon, nitrogen, and sulfur cycling among widespread estuary sediment bacteria.</title>
        <authorList>
            <person name="Baker B.J."/>
            <person name="Lazar C.S."/>
            <person name="Teske A.P."/>
            <person name="Dick G.J."/>
        </authorList>
    </citation>
    <scope>NUCLEOTIDE SEQUENCE [LARGE SCALE GENOMIC DNA]</scope>
    <source>
        <strain evidence="2">SM23_60</strain>
    </source>
</reference>
<evidence type="ECO:0000256" key="1">
    <source>
        <dbReference type="SAM" id="SignalP"/>
    </source>
</evidence>
<name>A0A0S8G5L4_UNCW3</name>
<feature type="signal peptide" evidence="1">
    <location>
        <begin position="1"/>
        <end position="25"/>
    </location>
</feature>
<dbReference type="EMBL" id="LJUO01000233">
    <property type="protein sequence ID" value="KPK67228.1"/>
    <property type="molecule type" value="Genomic_DNA"/>
</dbReference>
<dbReference type="PANTHER" id="PTHR42754:SF1">
    <property type="entry name" value="LIPOPROTEIN"/>
    <property type="match status" value="1"/>
</dbReference>
<evidence type="ECO:0000313" key="3">
    <source>
        <dbReference type="Proteomes" id="UP000051096"/>
    </source>
</evidence>
<keyword evidence="1" id="KW-0732">Signal</keyword>